<name>A0A2P5IBD2_DIAHE</name>
<dbReference type="Proteomes" id="UP000094444">
    <property type="component" value="Unassembled WGS sequence"/>
</dbReference>
<dbReference type="OrthoDB" id="5195223at2759"/>
<evidence type="ECO:0000313" key="2">
    <source>
        <dbReference type="EMBL" id="POS79817.1"/>
    </source>
</evidence>
<dbReference type="EMBL" id="MAVT02000087">
    <property type="protein sequence ID" value="POS79817.1"/>
    <property type="molecule type" value="Genomic_DNA"/>
</dbReference>
<evidence type="ECO:0000313" key="3">
    <source>
        <dbReference type="Proteomes" id="UP000094444"/>
    </source>
</evidence>
<sequence length="387" mass="43978">MEGEDPSPSGAKTHSGDPGDLLKAPGLTTREHLDSMVQVIIKWWKKTGVKMTQARADMSSIYLPTIDKLEYFDPEEDTVTKWDTSTVPQSITAQMGHLQCSNRDSLPLLRDLTNLAREDLAKYTLSDPPDASEEHRSPKDMAANFNDMLVELAKNRMLEEVMSKKETEKPGFDLAVVFVDEHGVLQLRSCRLQDDADFWSFLELMDKYPQKYHSNVTLEVSSWDKHVNELKEKGYGGDPKLEKIEQLIASFKARDYYAIPKWMFYKSNRRVSYAKPIEGEKDLNMIREILAKPAKGNRLACMVRAVDKDIILISDELYFFQKRIEQNVRPGKEPESSRDSSGYDVKSGSLDCIARTLGVDADFESTDDDDELEGKGEEKPATKTDEN</sequence>
<dbReference type="InParanoid" id="A0A2P5IBD2"/>
<organism evidence="2 3">
    <name type="scientific">Diaporthe helianthi</name>
    <dbReference type="NCBI Taxonomy" id="158607"/>
    <lineage>
        <taxon>Eukaryota</taxon>
        <taxon>Fungi</taxon>
        <taxon>Dikarya</taxon>
        <taxon>Ascomycota</taxon>
        <taxon>Pezizomycotina</taxon>
        <taxon>Sordariomycetes</taxon>
        <taxon>Sordariomycetidae</taxon>
        <taxon>Diaporthales</taxon>
        <taxon>Diaporthaceae</taxon>
        <taxon>Diaporthe</taxon>
    </lineage>
</organism>
<gene>
    <name evidence="2" type="ORF">DHEL01_v201790</name>
</gene>
<dbReference type="AlphaFoldDB" id="A0A2P5IBD2"/>
<accession>A0A2P5IBD2</accession>
<feature type="compositionally biased region" description="Basic and acidic residues" evidence="1">
    <location>
        <begin position="373"/>
        <end position="387"/>
    </location>
</feature>
<feature type="compositionally biased region" description="Basic and acidic residues" evidence="1">
    <location>
        <begin position="328"/>
        <end position="338"/>
    </location>
</feature>
<feature type="region of interest" description="Disordered" evidence="1">
    <location>
        <begin position="1"/>
        <end position="27"/>
    </location>
</feature>
<protein>
    <submittedName>
        <fullName evidence="2">Uncharacterized protein</fullName>
    </submittedName>
</protein>
<reference evidence="2" key="1">
    <citation type="submission" date="2017-09" db="EMBL/GenBank/DDBJ databases">
        <title>Polyketide synthases of a Diaporthe helianthi virulent isolate.</title>
        <authorList>
            <person name="Baroncelli R."/>
        </authorList>
    </citation>
    <scope>NUCLEOTIDE SEQUENCE [LARGE SCALE GENOMIC DNA]</scope>
    <source>
        <strain evidence="2">7/96</strain>
    </source>
</reference>
<comment type="caution">
    <text evidence="2">The sequence shown here is derived from an EMBL/GenBank/DDBJ whole genome shotgun (WGS) entry which is preliminary data.</text>
</comment>
<evidence type="ECO:0000256" key="1">
    <source>
        <dbReference type="SAM" id="MobiDB-lite"/>
    </source>
</evidence>
<feature type="region of interest" description="Disordered" evidence="1">
    <location>
        <begin position="328"/>
        <end position="347"/>
    </location>
</feature>
<feature type="region of interest" description="Disordered" evidence="1">
    <location>
        <begin position="361"/>
        <end position="387"/>
    </location>
</feature>
<proteinExistence type="predicted"/>
<keyword evidence="3" id="KW-1185">Reference proteome</keyword>
<feature type="compositionally biased region" description="Acidic residues" evidence="1">
    <location>
        <begin position="361"/>
        <end position="372"/>
    </location>
</feature>